<dbReference type="EMBL" id="BK032581">
    <property type="protein sequence ID" value="DAF49438.1"/>
    <property type="molecule type" value="Genomic_DNA"/>
</dbReference>
<organism evidence="1">
    <name type="scientific">Myoviridae sp. ct8mY9</name>
    <dbReference type="NCBI Taxonomy" id="2827664"/>
    <lineage>
        <taxon>Viruses</taxon>
        <taxon>Duplodnaviria</taxon>
        <taxon>Heunggongvirae</taxon>
        <taxon>Uroviricota</taxon>
        <taxon>Caudoviricetes</taxon>
    </lineage>
</organism>
<evidence type="ECO:0000313" key="1">
    <source>
        <dbReference type="EMBL" id="DAF49438.1"/>
    </source>
</evidence>
<sequence length="35" mass="4190">MKKLIKKVLSYLAHRKAQNTRKKEVKAMFDMLNNL</sequence>
<protein>
    <submittedName>
        <fullName evidence="1">Uncharacterized protein</fullName>
    </submittedName>
</protein>
<name>A0A8S5SER1_9CAUD</name>
<accession>A0A8S5SER1</accession>
<reference evidence="1" key="1">
    <citation type="journal article" date="2021" name="Proc. Natl. Acad. Sci. U.S.A.">
        <title>A Catalog of Tens of Thousands of Viruses from Human Metagenomes Reveals Hidden Associations with Chronic Diseases.</title>
        <authorList>
            <person name="Tisza M.J."/>
            <person name="Buck C.B."/>
        </authorList>
    </citation>
    <scope>NUCLEOTIDE SEQUENCE</scope>
    <source>
        <strain evidence="1">Ct8mY9</strain>
    </source>
</reference>
<proteinExistence type="predicted"/>